<dbReference type="Proteomes" id="UP000051162">
    <property type="component" value="Unassembled WGS sequence"/>
</dbReference>
<keyword evidence="2" id="KW-0240">DNA-directed RNA polymerase</keyword>
<evidence type="ECO:0000313" key="3">
    <source>
        <dbReference type="Proteomes" id="UP000051162"/>
    </source>
</evidence>
<dbReference type="EMBL" id="AZDT01000057">
    <property type="protein sequence ID" value="KRK73644.1"/>
    <property type="molecule type" value="Genomic_DNA"/>
</dbReference>
<dbReference type="GO" id="GO:0006352">
    <property type="term" value="P:DNA-templated transcription initiation"/>
    <property type="evidence" value="ECO:0007669"/>
    <property type="project" value="InterPro"/>
</dbReference>
<accession>A0A0R1JR51</accession>
<dbReference type="SUPFAM" id="SSF88946">
    <property type="entry name" value="Sigma2 domain of RNA polymerase sigma factors"/>
    <property type="match status" value="1"/>
</dbReference>
<reference evidence="2 3" key="1">
    <citation type="journal article" date="2015" name="Genome Announc.">
        <title>Expanding the biotechnology potential of lactobacilli through comparative genomics of 213 strains and associated genera.</title>
        <authorList>
            <person name="Sun Z."/>
            <person name="Harris H.M."/>
            <person name="McCann A."/>
            <person name="Guo C."/>
            <person name="Argimon S."/>
            <person name="Zhang W."/>
            <person name="Yang X."/>
            <person name="Jeffery I.B."/>
            <person name="Cooney J.C."/>
            <person name="Kagawa T.F."/>
            <person name="Liu W."/>
            <person name="Song Y."/>
            <person name="Salvetti E."/>
            <person name="Wrobel A."/>
            <person name="Rasinkangas P."/>
            <person name="Parkhill J."/>
            <person name="Rea M.C."/>
            <person name="O'Sullivan O."/>
            <person name="Ritari J."/>
            <person name="Douillard F.P."/>
            <person name="Paul Ross R."/>
            <person name="Yang R."/>
            <person name="Briner A.E."/>
            <person name="Felis G.E."/>
            <person name="de Vos W.M."/>
            <person name="Barrangou R."/>
            <person name="Klaenhammer T.R."/>
            <person name="Caufield P.W."/>
            <person name="Cui Y."/>
            <person name="Zhang H."/>
            <person name="O'Toole P.W."/>
        </authorList>
    </citation>
    <scope>NUCLEOTIDE SEQUENCE [LARGE SCALE GENOMIC DNA]</scope>
    <source>
        <strain evidence="2 3">DSM 19117</strain>
    </source>
</reference>
<dbReference type="GO" id="GO:0003700">
    <property type="term" value="F:DNA-binding transcription factor activity"/>
    <property type="evidence" value="ECO:0007669"/>
    <property type="project" value="InterPro"/>
</dbReference>
<keyword evidence="2" id="KW-0804">Transcription</keyword>
<dbReference type="InterPro" id="IPR055247">
    <property type="entry name" value="InsJ-like_HTH"/>
</dbReference>
<dbReference type="InterPro" id="IPR010921">
    <property type="entry name" value="Trp_repressor/repl_initiator"/>
</dbReference>
<comment type="caution">
    <text evidence="2">The sequence shown here is derived from an EMBL/GenBank/DDBJ whole genome shotgun (WGS) entry which is preliminary data.</text>
</comment>
<dbReference type="PATRIC" id="fig|1423773.3.peg.360"/>
<dbReference type="SUPFAM" id="SSF48295">
    <property type="entry name" value="TrpR-like"/>
    <property type="match status" value="1"/>
</dbReference>
<evidence type="ECO:0000313" key="2">
    <source>
        <dbReference type="EMBL" id="KRK73644.1"/>
    </source>
</evidence>
<sequence>MDHQIKGWFKKMTNNTDAVAYAFLFSGDHEQIIYGALSRLHLSPVHADFDDYVQECRLAFPAIYRAFPEDPQTKPHQFLAYAQLALYRRILDQLRKAWRHQDHQETGDPELALAAVPVAERLEDLVHARQYRLRLLQVVGTTGTLGEWRYLVGTLIDHRSAAELAAHHGVSRQTVYRWRRALLRRVTQEFFDQF</sequence>
<gene>
    <name evidence="2" type="ORF">FD30_GL000352</name>
</gene>
<dbReference type="GO" id="GO:0043565">
    <property type="term" value="F:sequence-specific DNA binding"/>
    <property type="evidence" value="ECO:0007669"/>
    <property type="project" value="InterPro"/>
</dbReference>
<organism evidence="2 3">
    <name type="scientific">Levilactobacillus namurensis DSM 19117</name>
    <dbReference type="NCBI Taxonomy" id="1423773"/>
    <lineage>
        <taxon>Bacteria</taxon>
        <taxon>Bacillati</taxon>
        <taxon>Bacillota</taxon>
        <taxon>Bacilli</taxon>
        <taxon>Lactobacillales</taxon>
        <taxon>Lactobacillaceae</taxon>
        <taxon>Levilactobacillus</taxon>
    </lineage>
</organism>
<keyword evidence="3" id="KW-1185">Reference proteome</keyword>
<name>A0A0R1JR51_9LACO</name>
<dbReference type="GO" id="GO:0000428">
    <property type="term" value="C:DNA-directed RNA polymerase complex"/>
    <property type="evidence" value="ECO:0007669"/>
    <property type="project" value="UniProtKB-KW"/>
</dbReference>
<feature type="domain" description="Insertion element IS150 protein InsJ-like helix-turn-helix" evidence="1">
    <location>
        <begin position="155"/>
        <end position="181"/>
    </location>
</feature>
<evidence type="ECO:0000259" key="1">
    <source>
        <dbReference type="Pfam" id="PF13518"/>
    </source>
</evidence>
<protein>
    <submittedName>
        <fullName evidence="2">DNA-directed RNA polymerase specialized sigma subunit, sigma24-like</fullName>
    </submittedName>
</protein>
<dbReference type="Pfam" id="PF13518">
    <property type="entry name" value="HTH_28"/>
    <property type="match status" value="1"/>
</dbReference>
<proteinExistence type="predicted"/>
<dbReference type="STRING" id="1423773.FD30_GL000352"/>
<dbReference type="InterPro" id="IPR013325">
    <property type="entry name" value="RNA_pol_sigma_r2"/>
</dbReference>
<dbReference type="AlphaFoldDB" id="A0A0R1JR51"/>